<name>A0A8H4J6Z5_9PEZI</name>
<evidence type="ECO:0000313" key="3">
    <source>
        <dbReference type="Proteomes" id="UP000572817"/>
    </source>
</evidence>
<gene>
    <name evidence="2" type="ORF">GTA08_BOTSDO01080</name>
</gene>
<feature type="compositionally biased region" description="Basic and acidic residues" evidence="1">
    <location>
        <begin position="362"/>
        <end position="371"/>
    </location>
</feature>
<feature type="region of interest" description="Disordered" evidence="1">
    <location>
        <begin position="348"/>
        <end position="371"/>
    </location>
</feature>
<reference evidence="2" key="1">
    <citation type="submission" date="2020-04" db="EMBL/GenBank/DDBJ databases">
        <title>Genome Assembly and Annotation of Botryosphaeria dothidea sdau 11-99, a Latent Pathogen of Apple Fruit Ring Rot in China.</title>
        <authorList>
            <person name="Yu C."/>
            <person name="Diao Y."/>
            <person name="Lu Q."/>
            <person name="Zhao J."/>
            <person name="Cui S."/>
            <person name="Peng C."/>
            <person name="He B."/>
            <person name="Liu H."/>
        </authorList>
    </citation>
    <scope>NUCLEOTIDE SEQUENCE [LARGE SCALE GENOMIC DNA]</scope>
    <source>
        <strain evidence="2">Sdau11-99</strain>
    </source>
</reference>
<feature type="compositionally biased region" description="Low complexity" evidence="1">
    <location>
        <begin position="41"/>
        <end position="50"/>
    </location>
</feature>
<protein>
    <submittedName>
        <fullName evidence="2">Uncharacterized protein</fullName>
    </submittedName>
</protein>
<evidence type="ECO:0000313" key="2">
    <source>
        <dbReference type="EMBL" id="KAF4313163.1"/>
    </source>
</evidence>
<dbReference type="AlphaFoldDB" id="A0A8H4J6Z5"/>
<comment type="caution">
    <text evidence="2">The sequence shown here is derived from an EMBL/GenBank/DDBJ whole genome shotgun (WGS) entry which is preliminary data.</text>
</comment>
<dbReference type="Proteomes" id="UP000572817">
    <property type="component" value="Unassembled WGS sequence"/>
</dbReference>
<evidence type="ECO:0000256" key="1">
    <source>
        <dbReference type="SAM" id="MobiDB-lite"/>
    </source>
</evidence>
<sequence length="417" mass="43644">MLVNGSDPDVWTIVRKLAGELTGALVTDGKSGTPDEEETAGAEIEGITGAEDADAITPVVLALSERPDEGGAGEEPTSDGLAPLVGEEIAGKEPGVNIKARRETDGGGNTKIRYETKAWKIQARWEANAYEDNPRLGSDGEKVGRSMLDRLTSVWMDRDRSEGRAIVGKPGKVGGNDEVSAESPLGRRLGDVGIAREDNEGTAREDTSRLGMGLREGGGSSVGNSQLDALWAVNFGSEARTVGGILMLSEGTLTGGIVIDIEDKETAGRLRETDGMERDGRLKDAVGRSVKRLEGKSVLRGKSDELNEGSAEVEKEISGKLIEFSAIVGGEFAGVLAEGNASVEIDTSDRLSDGAPAGNGKEIPEDRLKDDGTAIVGIETSGTLNEDGVAGNPKDPLEAGLDDGKFALCKVKEEKSV</sequence>
<proteinExistence type="predicted"/>
<organism evidence="2 3">
    <name type="scientific">Botryosphaeria dothidea</name>
    <dbReference type="NCBI Taxonomy" id="55169"/>
    <lineage>
        <taxon>Eukaryota</taxon>
        <taxon>Fungi</taxon>
        <taxon>Dikarya</taxon>
        <taxon>Ascomycota</taxon>
        <taxon>Pezizomycotina</taxon>
        <taxon>Dothideomycetes</taxon>
        <taxon>Dothideomycetes incertae sedis</taxon>
        <taxon>Botryosphaeriales</taxon>
        <taxon>Botryosphaeriaceae</taxon>
        <taxon>Botryosphaeria</taxon>
    </lineage>
</organism>
<dbReference type="EMBL" id="WWBZ02000001">
    <property type="protein sequence ID" value="KAF4313163.1"/>
    <property type="molecule type" value="Genomic_DNA"/>
</dbReference>
<feature type="region of interest" description="Disordered" evidence="1">
    <location>
        <begin position="165"/>
        <end position="184"/>
    </location>
</feature>
<accession>A0A8H4J6Z5</accession>
<keyword evidence="3" id="KW-1185">Reference proteome</keyword>
<feature type="region of interest" description="Disordered" evidence="1">
    <location>
        <begin position="27"/>
        <end position="51"/>
    </location>
</feature>